<dbReference type="RefSeq" id="WP_157287653.1">
    <property type="nucleotide sequence ID" value="NZ_CP014504.1"/>
</dbReference>
<keyword evidence="2" id="KW-1185">Reference proteome</keyword>
<organism evidence="1 2">
    <name type="scientific">Pedobacter cryoconitis</name>
    <dbReference type="NCBI Taxonomy" id="188932"/>
    <lineage>
        <taxon>Bacteria</taxon>
        <taxon>Pseudomonadati</taxon>
        <taxon>Bacteroidota</taxon>
        <taxon>Sphingobacteriia</taxon>
        <taxon>Sphingobacteriales</taxon>
        <taxon>Sphingobacteriaceae</taxon>
        <taxon>Pedobacter</taxon>
    </lineage>
</organism>
<dbReference type="Proteomes" id="UP000071561">
    <property type="component" value="Chromosome"/>
</dbReference>
<protein>
    <submittedName>
        <fullName evidence="1">Uncharacterized protein</fullName>
    </submittedName>
</protein>
<dbReference type="OrthoDB" id="1100648at2"/>
<dbReference type="EMBL" id="CP014504">
    <property type="protein sequence ID" value="AMP97468.1"/>
    <property type="molecule type" value="Genomic_DNA"/>
</dbReference>
<reference evidence="1 2" key="1">
    <citation type="submission" date="2016-03" db="EMBL/GenBank/DDBJ databases">
        <title>Complete genome sequence of Pedobacter cryoconitis PAMC 27485.</title>
        <authorList>
            <person name="Lee J."/>
            <person name="Kim O.-S."/>
        </authorList>
    </citation>
    <scope>NUCLEOTIDE SEQUENCE [LARGE SCALE GENOMIC DNA]</scope>
    <source>
        <strain evidence="1 2">PAMC 27485</strain>
    </source>
</reference>
<evidence type="ECO:0000313" key="2">
    <source>
        <dbReference type="Proteomes" id="UP000071561"/>
    </source>
</evidence>
<dbReference type="Gene3D" id="3.40.390.70">
    <property type="match status" value="1"/>
</dbReference>
<proteinExistence type="predicted"/>
<gene>
    <name evidence="1" type="ORF">AY601_0513</name>
</gene>
<name>A0A127V902_9SPHI</name>
<evidence type="ECO:0000313" key="1">
    <source>
        <dbReference type="EMBL" id="AMP97468.1"/>
    </source>
</evidence>
<dbReference type="KEGG" id="pcm:AY601_0513"/>
<accession>A0A127V902</accession>
<dbReference type="PATRIC" id="fig|188932.3.peg.523"/>
<dbReference type="AlphaFoldDB" id="A0A127V902"/>
<sequence>MNYKYTLSLLTLCALLILNSCKKEEGALTPSGSIDSYVLPQGNNAFDNTIVGYYQKYNSYLLYKFNRKDIYWRPDGYNIPDEREDKTGHEVEMAEVAYIPAQLELIKTSFFDLYSDKFLKKFLPAKILLCSKVDSVSGVFDFETLKFKKSAVSVGAYTYDNSICVNYGNVKVTTMTAADKVVFLKKINTMFVDNIAARSLSLPTTEFTNSADYASSMTTYAEAYGRGIIAGFSATSPSMDWNMYIRAMVTLSETKLNQEVQVPASDIYPAPEPVGILNPVIDTNGQIRKRYTLVRNYFINTYGVDLQTIGNAANPSN</sequence>